<comment type="caution">
    <text evidence="1">The sequence shown here is derived from an EMBL/GenBank/DDBJ whole genome shotgun (WGS) entry which is preliminary data.</text>
</comment>
<dbReference type="InterPro" id="IPR023214">
    <property type="entry name" value="HAD_sf"/>
</dbReference>
<accession>J9H4K1</accession>
<dbReference type="PANTHER" id="PTHR43434:SF19">
    <property type="entry name" value="PHOSPHONOACETALDEHYDE HYDROLASE"/>
    <property type="match status" value="1"/>
</dbReference>
<dbReference type="InterPro" id="IPR036412">
    <property type="entry name" value="HAD-like_sf"/>
</dbReference>
<sequence>MKRIEGIIMDWAGTAIDYGCFAPVAAFLKAFEEQDLQVTLTEARGPMGMTKIDHIRELFKLPSVTQQFREHYHREWNEADVRHLYQGFERHLFASLETYTTPIPGVVKVIETLKQQGIRIGSTTGYTEAMMEVVRPGAAAQGYVADHCVTSDHLPAGRPSPYMIYQNLIDLAIPSAQQAVKFGDTLADIREGVNAGVWSVGVILGSNEMGLTQEETEALSPQERRQRMADVRQRMYRAGAHYVVDTIEELPGLIELLNERIR</sequence>
<dbReference type="GO" id="GO:0050194">
    <property type="term" value="F:phosphonoacetaldehyde hydrolase activity"/>
    <property type="evidence" value="ECO:0007669"/>
    <property type="project" value="InterPro"/>
</dbReference>
<keyword evidence="1" id="KW-0670">Pyruvate</keyword>
<dbReference type="PANTHER" id="PTHR43434">
    <property type="entry name" value="PHOSPHOGLYCOLATE PHOSPHATASE"/>
    <property type="match status" value="1"/>
</dbReference>
<dbReference type="InterPro" id="IPR050155">
    <property type="entry name" value="HAD-like_hydrolase_sf"/>
</dbReference>
<dbReference type="SUPFAM" id="SSF56784">
    <property type="entry name" value="HAD-like"/>
    <property type="match status" value="1"/>
</dbReference>
<dbReference type="SFLD" id="SFLDG01135">
    <property type="entry name" value="C1.5.6:_HAD__Beta-PGM__Phospha"/>
    <property type="match status" value="1"/>
</dbReference>
<dbReference type="EMBL" id="AMCI01000007">
    <property type="protein sequence ID" value="EJX11003.1"/>
    <property type="molecule type" value="Genomic_DNA"/>
</dbReference>
<dbReference type="Gene3D" id="1.10.150.240">
    <property type="entry name" value="Putative phosphatase, domain 2"/>
    <property type="match status" value="1"/>
</dbReference>
<dbReference type="HAMAP" id="MF_01375">
    <property type="entry name" value="PhnX"/>
    <property type="match status" value="1"/>
</dbReference>
<reference evidence="1" key="1">
    <citation type="journal article" date="2012" name="PLoS ONE">
        <title>Gene sets for utilization of primary and secondary nutrition supplies in the distal gut of endangered iberian lynx.</title>
        <authorList>
            <person name="Alcaide M."/>
            <person name="Messina E."/>
            <person name="Richter M."/>
            <person name="Bargiela R."/>
            <person name="Peplies J."/>
            <person name="Huws S.A."/>
            <person name="Newbold C.J."/>
            <person name="Golyshin P.N."/>
            <person name="Simon M.A."/>
            <person name="Lopez G."/>
            <person name="Yakimov M.M."/>
            <person name="Ferrer M."/>
        </authorList>
    </citation>
    <scope>NUCLEOTIDE SEQUENCE</scope>
</reference>
<dbReference type="AlphaFoldDB" id="J9H4K1"/>
<evidence type="ECO:0000313" key="1">
    <source>
        <dbReference type="EMBL" id="EJX11003.1"/>
    </source>
</evidence>
<proteinExistence type="inferred from homology"/>
<dbReference type="GO" id="GO:0019700">
    <property type="term" value="P:organic phosphonate catabolic process"/>
    <property type="evidence" value="ECO:0007669"/>
    <property type="project" value="InterPro"/>
</dbReference>
<dbReference type="InterPro" id="IPR006323">
    <property type="entry name" value="Phosphonoacetald_hydro"/>
</dbReference>
<dbReference type="InterPro" id="IPR023198">
    <property type="entry name" value="PGP-like_dom2"/>
</dbReference>
<name>J9H4K1_9ZZZZ</name>
<dbReference type="SFLD" id="SFLDG01129">
    <property type="entry name" value="C1.5:_HAD__Beta-PGM__Phosphata"/>
    <property type="match status" value="1"/>
</dbReference>
<dbReference type="GO" id="GO:0006281">
    <property type="term" value="P:DNA repair"/>
    <property type="evidence" value="ECO:0007669"/>
    <property type="project" value="TreeGrafter"/>
</dbReference>
<dbReference type="CDD" id="cd02586">
    <property type="entry name" value="HAD_PHN"/>
    <property type="match status" value="1"/>
</dbReference>
<dbReference type="GO" id="GO:0008967">
    <property type="term" value="F:phosphoglycolate phosphatase activity"/>
    <property type="evidence" value="ECO:0007669"/>
    <property type="project" value="TreeGrafter"/>
</dbReference>
<gene>
    <name evidence="1" type="ORF">EVA_00277</name>
</gene>
<dbReference type="GO" id="GO:0005829">
    <property type="term" value="C:cytosol"/>
    <property type="evidence" value="ECO:0007669"/>
    <property type="project" value="TreeGrafter"/>
</dbReference>
<protein>
    <submittedName>
        <fullName evidence="1">2-aminoethylphosphonate--pyruvate transaminase</fullName>
    </submittedName>
</protein>
<dbReference type="SFLD" id="SFLDS00003">
    <property type="entry name" value="Haloacid_Dehalogenase"/>
    <property type="match status" value="1"/>
</dbReference>
<dbReference type="Pfam" id="PF00702">
    <property type="entry name" value="Hydrolase"/>
    <property type="match status" value="1"/>
</dbReference>
<dbReference type="Gene3D" id="3.40.50.1000">
    <property type="entry name" value="HAD superfamily/HAD-like"/>
    <property type="match status" value="1"/>
</dbReference>
<organism evidence="1">
    <name type="scientific">gut metagenome</name>
    <dbReference type="NCBI Taxonomy" id="749906"/>
    <lineage>
        <taxon>unclassified sequences</taxon>
        <taxon>metagenomes</taxon>
        <taxon>organismal metagenomes</taxon>
    </lineage>
</organism>
<dbReference type="NCBIfam" id="TIGR01422">
    <property type="entry name" value="phosphonatase"/>
    <property type="match status" value="1"/>
</dbReference>